<keyword evidence="2" id="KW-1185">Reference proteome</keyword>
<dbReference type="EMBL" id="CP039352">
    <property type="protein sequence ID" value="QCE04340.1"/>
    <property type="molecule type" value="Genomic_DNA"/>
</dbReference>
<proteinExistence type="predicted"/>
<name>A0A4D6MS50_VIGUN</name>
<reference evidence="1 2" key="1">
    <citation type="submission" date="2019-04" db="EMBL/GenBank/DDBJ databases">
        <title>An improved genome assembly and genetic linkage map for asparagus bean, Vigna unguiculata ssp. sesquipedialis.</title>
        <authorList>
            <person name="Xia Q."/>
            <person name="Zhang R."/>
            <person name="Dong Y."/>
        </authorList>
    </citation>
    <scope>NUCLEOTIDE SEQUENCE [LARGE SCALE GENOMIC DNA]</scope>
    <source>
        <tissue evidence="1">Leaf</tissue>
    </source>
</reference>
<sequence>MVAVCSPYTAFFRYCTAFVFLASDVVDATVEERREVVNGLHYLRVLGQRLGWRRDEMGMISGLPNFAREKRKWSGM</sequence>
<evidence type="ECO:0000313" key="2">
    <source>
        <dbReference type="Proteomes" id="UP000501690"/>
    </source>
</evidence>
<accession>A0A4D6MS50</accession>
<organism evidence="1 2">
    <name type="scientific">Vigna unguiculata</name>
    <name type="common">Cowpea</name>
    <dbReference type="NCBI Taxonomy" id="3917"/>
    <lineage>
        <taxon>Eukaryota</taxon>
        <taxon>Viridiplantae</taxon>
        <taxon>Streptophyta</taxon>
        <taxon>Embryophyta</taxon>
        <taxon>Tracheophyta</taxon>
        <taxon>Spermatophyta</taxon>
        <taxon>Magnoliopsida</taxon>
        <taxon>eudicotyledons</taxon>
        <taxon>Gunneridae</taxon>
        <taxon>Pentapetalae</taxon>
        <taxon>rosids</taxon>
        <taxon>fabids</taxon>
        <taxon>Fabales</taxon>
        <taxon>Fabaceae</taxon>
        <taxon>Papilionoideae</taxon>
        <taxon>50 kb inversion clade</taxon>
        <taxon>NPAAA clade</taxon>
        <taxon>indigoferoid/millettioid clade</taxon>
        <taxon>Phaseoleae</taxon>
        <taxon>Vigna</taxon>
    </lineage>
</organism>
<protein>
    <submittedName>
        <fullName evidence="1">Uncharacterized protein</fullName>
    </submittedName>
</protein>
<dbReference type="AlphaFoldDB" id="A0A4D6MS50"/>
<gene>
    <name evidence="1" type="ORF">DEO72_LG8g2376</name>
</gene>
<dbReference type="Proteomes" id="UP000501690">
    <property type="component" value="Linkage Group LG8"/>
</dbReference>
<evidence type="ECO:0000313" key="1">
    <source>
        <dbReference type="EMBL" id="QCE04340.1"/>
    </source>
</evidence>